<comment type="similarity">
    <text evidence="5">Belongs to the KdsB family.</text>
</comment>
<reference evidence="6 7" key="1">
    <citation type="submission" date="2016-11" db="EMBL/GenBank/DDBJ databases">
        <authorList>
            <person name="Jaros S."/>
            <person name="Januszkiewicz K."/>
            <person name="Wedrychowicz H."/>
        </authorList>
    </citation>
    <scope>NUCLEOTIDE SEQUENCE [LARGE SCALE GENOMIC DNA]</scope>
    <source>
        <strain evidence="6 7">DSM 26991</strain>
    </source>
</reference>
<protein>
    <recommendedName>
        <fullName evidence="5">3-deoxy-manno-octulosonate cytidylyltransferase</fullName>
        <ecNumber evidence="5">2.7.7.38</ecNumber>
    </recommendedName>
    <alternativeName>
        <fullName evidence="5">CMP-2-keto-3-deoxyoctulosonic acid synthase</fullName>
        <shortName evidence="5">CKS</shortName>
        <shortName evidence="5">CMP-KDO synthase</shortName>
    </alternativeName>
</protein>
<dbReference type="Pfam" id="PF02348">
    <property type="entry name" value="CTP_transf_3"/>
    <property type="match status" value="1"/>
</dbReference>
<dbReference type="FunFam" id="3.90.550.10:FF:000011">
    <property type="entry name" value="3-deoxy-manno-octulosonate cytidylyltransferase"/>
    <property type="match status" value="1"/>
</dbReference>
<dbReference type="NCBIfam" id="NF003950">
    <property type="entry name" value="PRK05450.1-3"/>
    <property type="match status" value="1"/>
</dbReference>
<comment type="function">
    <text evidence="5">Activates KDO (a required 8-carbon sugar) for incorporation into bacterial lipopolysaccharide in Gram-negative bacteria.</text>
</comment>
<dbReference type="NCBIfam" id="TIGR00466">
    <property type="entry name" value="kdsB"/>
    <property type="match status" value="1"/>
</dbReference>
<proteinExistence type="inferred from homology"/>
<evidence type="ECO:0000256" key="5">
    <source>
        <dbReference type="HAMAP-Rule" id="MF_00057"/>
    </source>
</evidence>
<dbReference type="STRING" id="1297750.SAMN05444405_101333"/>
<dbReference type="PANTHER" id="PTHR42866">
    <property type="entry name" value="3-DEOXY-MANNO-OCTULOSONATE CYTIDYLYLTRANSFERASE"/>
    <property type="match status" value="1"/>
</dbReference>
<dbReference type="CDD" id="cd02517">
    <property type="entry name" value="CMP-KDO-Synthetase"/>
    <property type="match status" value="1"/>
</dbReference>
<gene>
    <name evidence="5" type="primary">kdsB</name>
    <name evidence="6" type="ORF">SAMN05444405_101333</name>
</gene>
<evidence type="ECO:0000256" key="4">
    <source>
        <dbReference type="ARBA" id="ARBA00022985"/>
    </source>
</evidence>
<evidence type="ECO:0000256" key="1">
    <source>
        <dbReference type="ARBA" id="ARBA00004370"/>
    </source>
</evidence>
<keyword evidence="4 5" id="KW-0448">Lipopolysaccharide biosynthesis</keyword>
<dbReference type="InterPro" id="IPR029044">
    <property type="entry name" value="Nucleotide-diphossugar_trans"/>
</dbReference>
<keyword evidence="3 5" id="KW-0548">Nucleotidyltransferase</keyword>
<dbReference type="OrthoDB" id="9815559at2"/>
<name>A0A1M4TCS3_9BACE</name>
<dbReference type="Gene3D" id="3.90.550.10">
    <property type="entry name" value="Spore Coat Polysaccharide Biosynthesis Protein SpsA, Chain A"/>
    <property type="match status" value="1"/>
</dbReference>
<dbReference type="GO" id="GO:0009103">
    <property type="term" value="P:lipopolysaccharide biosynthetic process"/>
    <property type="evidence" value="ECO:0007669"/>
    <property type="project" value="UniProtKB-UniRule"/>
</dbReference>
<keyword evidence="7" id="KW-1185">Reference proteome</keyword>
<dbReference type="GO" id="GO:0033468">
    <property type="term" value="P:CMP-keto-3-deoxy-D-manno-octulosonic acid biosynthetic process"/>
    <property type="evidence" value="ECO:0007669"/>
    <property type="project" value="UniProtKB-UniRule"/>
</dbReference>
<dbReference type="HAMAP" id="MF_00057">
    <property type="entry name" value="KdsB"/>
    <property type="match status" value="1"/>
</dbReference>
<sequence>MKYIGIIPARYASTRFPGKPLAILGGKTVIQRVYEQVRDCLDEAYVATDDERIELAVKAFGGKVVMTSDQHKSGTDRCYEAFTKVGAGFDVVVNIQGDEPFIQPSQLESIKACFDDASTHIATLVKPFSSDDEFQVLENVNSPKVVVNKNWNALYFSRSIIPFTRNHDKTDWLKHHTYYKHIGLYAYRADVLKEITSLPQSSLELAESLEQLRWLENGYTIKVGITDVETIGIDTPEDLMKAELFLKKQNAE</sequence>
<dbReference type="PANTHER" id="PTHR42866:SF2">
    <property type="entry name" value="3-DEOXY-MANNO-OCTULOSONATE CYTIDYLYLTRANSFERASE, MITOCHONDRIAL"/>
    <property type="match status" value="1"/>
</dbReference>
<evidence type="ECO:0000313" key="6">
    <source>
        <dbReference type="EMBL" id="SHE42047.1"/>
    </source>
</evidence>
<comment type="catalytic activity">
    <reaction evidence="5">
        <text>3-deoxy-alpha-D-manno-oct-2-ulosonate + CTP = CMP-3-deoxy-beta-D-manno-octulosonate + diphosphate</text>
        <dbReference type="Rhea" id="RHEA:23448"/>
        <dbReference type="ChEBI" id="CHEBI:33019"/>
        <dbReference type="ChEBI" id="CHEBI:37563"/>
        <dbReference type="ChEBI" id="CHEBI:85986"/>
        <dbReference type="ChEBI" id="CHEBI:85987"/>
        <dbReference type="EC" id="2.7.7.38"/>
    </reaction>
</comment>
<evidence type="ECO:0000313" key="7">
    <source>
        <dbReference type="Proteomes" id="UP000184509"/>
    </source>
</evidence>
<dbReference type="RefSeq" id="WP_073398761.1">
    <property type="nucleotide sequence ID" value="NZ_FQTV01000001.1"/>
</dbReference>
<keyword evidence="2 5" id="KW-0808">Transferase</keyword>
<accession>A0A1M4TCS3</accession>
<dbReference type="EC" id="2.7.7.38" evidence="5"/>
<dbReference type="InterPro" id="IPR003329">
    <property type="entry name" value="Cytidylyl_trans"/>
</dbReference>
<dbReference type="SUPFAM" id="SSF53448">
    <property type="entry name" value="Nucleotide-diphospho-sugar transferases"/>
    <property type="match status" value="1"/>
</dbReference>
<dbReference type="EMBL" id="FQTV01000001">
    <property type="protein sequence ID" value="SHE42047.1"/>
    <property type="molecule type" value="Genomic_DNA"/>
</dbReference>
<dbReference type="Proteomes" id="UP000184509">
    <property type="component" value="Unassembled WGS sequence"/>
</dbReference>
<dbReference type="UniPathway" id="UPA00358">
    <property type="reaction ID" value="UER00476"/>
</dbReference>
<dbReference type="NCBIfam" id="NF003952">
    <property type="entry name" value="PRK05450.1-5"/>
    <property type="match status" value="1"/>
</dbReference>
<dbReference type="GO" id="GO:0008690">
    <property type="term" value="F:3-deoxy-manno-octulosonate cytidylyltransferase activity"/>
    <property type="evidence" value="ECO:0007669"/>
    <property type="project" value="UniProtKB-UniRule"/>
</dbReference>
<dbReference type="AlphaFoldDB" id="A0A1M4TCS3"/>
<comment type="pathway">
    <text evidence="5">Nucleotide-sugar biosynthesis; CMP-3-deoxy-D-manno-octulosonate biosynthesis; CMP-3-deoxy-D-manno-octulosonate from 3-deoxy-D-manno-octulosonate and CTP: step 1/1.</text>
</comment>
<dbReference type="GO" id="GO:0016020">
    <property type="term" value="C:membrane"/>
    <property type="evidence" value="ECO:0007669"/>
    <property type="project" value="UniProtKB-SubCell"/>
</dbReference>
<dbReference type="GO" id="GO:0005829">
    <property type="term" value="C:cytosol"/>
    <property type="evidence" value="ECO:0007669"/>
    <property type="project" value="TreeGrafter"/>
</dbReference>
<organism evidence="6 7">
    <name type="scientific">Bacteroides luti</name>
    <dbReference type="NCBI Taxonomy" id="1297750"/>
    <lineage>
        <taxon>Bacteria</taxon>
        <taxon>Pseudomonadati</taxon>
        <taxon>Bacteroidota</taxon>
        <taxon>Bacteroidia</taxon>
        <taxon>Bacteroidales</taxon>
        <taxon>Bacteroidaceae</taxon>
        <taxon>Bacteroides</taxon>
    </lineage>
</organism>
<comment type="subcellular location">
    <subcellularLocation>
        <location evidence="5">Cytoplasm</location>
    </subcellularLocation>
    <subcellularLocation>
        <location evidence="1">Membrane</location>
    </subcellularLocation>
</comment>
<dbReference type="InterPro" id="IPR004528">
    <property type="entry name" value="KdsB"/>
</dbReference>
<evidence type="ECO:0000256" key="3">
    <source>
        <dbReference type="ARBA" id="ARBA00022695"/>
    </source>
</evidence>
<keyword evidence="5" id="KW-0963">Cytoplasm</keyword>
<evidence type="ECO:0000256" key="2">
    <source>
        <dbReference type="ARBA" id="ARBA00022679"/>
    </source>
</evidence>
<dbReference type="NCBIfam" id="NF009905">
    <property type="entry name" value="PRK13368.1"/>
    <property type="match status" value="1"/>
</dbReference>